<dbReference type="InterPro" id="IPR012337">
    <property type="entry name" value="RNaseH-like_sf"/>
</dbReference>
<dbReference type="InterPro" id="IPR022898">
    <property type="entry name" value="RNase_HII"/>
</dbReference>
<proteinExistence type="inferred from homology"/>
<keyword evidence="12 14" id="KW-0378">Hydrolase</keyword>
<reference evidence="18 19" key="1">
    <citation type="submission" date="2014-06" db="EMBL/GenBank/DDBJ databases">
        <title>The genome of the endonuclear symbiont Nucleicultrix amoebiphila.</title>
        <authorList>
            <person name="Schulz F."/>
            <person name="Horn M."/>
        </authorList>
    </citation>
    <scope>NUCLEOTIDE SEQUENCE [LARGE SCALE GENOMIC DNA]</scope>
    <source>
        <strain evidence="18 19">FS5</strain>
    </source>
</reference>
<comment type="cofactor">
    <cofactor evidence="2">
        <name>Mg(2+)</name>
        <dbReference type="ChEBI" id="CHEBI:18420"/>
    </cofactor>
</comment>
<dbReference type="SUPFAM" id="SSF53098">
    <property type="entry name" value="Ribonuclease H-like"/>
    <property type="match status" value="1"/>
</dbReference>
<comment type="cofactor">
    <cofactor evidence="14 15">
        <name>Mn(2+)</name>
        <dbReference type="ChEBI" id="CHEBI:29035"/>
    </cofactor>
    <cofactor evidence="14 15">
        <name>Mg(2+)</name>
        <dbReference type="ChEBI" id="CHEBI:18420"/>
    </cofactor>
    <text evidence="14 15">Manganese or magnesium. Binds 1 divalent metal ion per monomer in the absence of substrate. May bind a second metal ion after substrate binding.</text>
</comment>
<protein>
    <recommendedName>
        <fullName evidence="7 14">Ribonuclease HII</fullName>
        <shortName evidence="14">RNase HII</shortName>
        <ecNumber evidence="6 14">3.1.26.4</ecNumber>
    </recommendedName>
</protein>
<comment type="catalytic activity">
    <reaction evidence="1 14 15 16">
        <text>Endonucleolytic cleavage to 5'-phosphomonoester.</text>
        <dbReference type="EC" id="3.1.26.4"/>
    </reaction>
</comment>
<dbReference type="HAMAP" id="MF_00052_B">
    <property type="entry name" value="RNase_HII_B"/>
    <property type="match status" value="1"/>
</dbReference>
<evidence type="ECO:0000256" key="1">
    <source>
        <dbReference type="ARBA" id="ARBA00000077"/>
    </source>
</evidence>
<dbReference type="InterPro" id="IPR024567">
    <property type="entry name" value="RNase_HII/HIII_dom"/>
</dbReference>
<dbReference type="Proteomes" id="UP000237351">
    <property type="component" value="Chromosome"/>
</dbReference>
<evidence type="ECO:0000256" key="12">
    <source>
        <dbReference type="ARBA" id="ARBA00022801"/>
    </source>
</evidence>
<evidence type="ECO:0000256" key="2">
    <source>
        <dbReference type="ARBA" id="ARBA00001946"/>
    </source>
</evidence>
<organism evidence="18 19">
    <name type="scientific">Candidatus Nucleicultrix amoebiphila FS5</name>
    <dbReference type="NCBI Taxonomy" id="1414854"/>
    <lineage>
        <taxon>Bacteria</taxon>
        <taxon>Pseudomonadati</taxon>
        <taxon>Pseudomonadota</taxon>
        <taxon>Alphaproteobacteria</taxon>
        <taxon>Holosporales</taxon>
        <taxon>Candidatus Nucleicultricaceae</taxon>
        <taxon>Candidatus Nucleicultrix</taxon>
    </lineage>
</organism>
<dbReference type="NCBIfam" id="NF000595">
    <property type="entry name" value="PRK00015.1-3"/>
    <property type="match status" value="1"/>
</dbReference>
<evidence type="ECO:0000256" key="14">
    <source>
        <dbReference type="HAMAP-Rule" id="MF_00052"/>
    </source>
</evidence>
<accession>A0A1W6N602</accession>
<feature type="binding site" evidence="14 15">
    <location>
        <position position="19"/>
    </location>
    <ligand>
        <name>a divalent metal cation</name>
        <dbReference type="ChEBI" id="CHEBI:60240"/>
    </ligand>
</feature>
<comment type="subcellular location">
    <subcellularLocation>
        <location evidence="4 14">Cytoplasm</location>
    </subcellularLocation>
</comment>
<dbReference type="EMBL" id="CP008743">
    <property type="protein sequence ID" value="ARN85274.1"/>
    <property type="molecule type" value="Genomic_DNA"/>
</dbReference>
<evidence type="ECO:0000256" key="7">
    <source>
        <dbReference type="ARBA" id="ARBA00019179"/>
    </source>
</evidence>
<dbReference type="EC" id="3.1.26.4" evidence="6 14"/>
<dbReference type="InterPro" id="IPR001352">
    <property type="entry name" value="RNase_HII/HIII"/>
</dbReference>
<dbReference type="AlphaFoldDB" id="A0A1W6N602"/>
<comment type="function">
    <text evidence="3 14 16">Endonuclease that specifically degrades the RNA of RNA-DNA hybrids.</text>
</comment>
<dbReference type="GO" id="GO:0030145">
    <property type="term" value="F:manganese ion binding"/>
    <property type="evidence" value="ECO:0007669"/>
    <property type="project" value="UniProtKB-UniRule"/>
</dbReference>
<evidence type="ECO:0000256" key="16">
    <source>
        <dbReference type="RuleBase" id="RU003515"/>
    </source>
</evidence>
<evidence type="ECO:0000256" key="15">
    <source>
        <dbReference type="PROSITE-ProRule" id="PRU01319"/>
    </source>
</evidence>
<evidence type="ECO:0000313" key="19">
    <source>
        <dbReference type="Proteomes" id="UP000237351"/>
    </source>
</evidence>
<keyword evidence="13 14" id="KW-0464">Manganese</keyword>
<comment type="similarity">
    <text evidence="5 14 16">Belongs to the RNase HII family.</text>
</comment>
<dbReference type="PANTHER" id="PTHR10954">
    <property type="entry name" value="RIBONUCLEASE H2 SUBUNIT A"/>
    <property type="match status" value="1"/>
</dbReference>
<dbReference type="GO" id="GO:0003723">
    <property type="term" value="F:RNA binding"/>
    <property type="evidence" value="ECO:0007669"/>
    <property type="project" value="UniProtKB-UniRule"/>
</dbReference>
<dbReference type="GO" id="GO:0005737">
    <property type="term" value="C:cytoplasm"/>
    <property type="evidence" value="ECO:0007669"/>
    <property type="project" value="UniProtKB-SubCell"/>
</dbReference>
<evidence type="ECO:0000256" key="9">
    <source>
        <dbReference type="ARBA" id="ARBA00022722"/>
    </source>
</evidence>
<name>A0A1W6N602_9PROT</name>
<keyword evidence="10 14" id="KW-0479">Metal-binding</keyword>
<gene>
    <name evidence="14" type="primary">rnhB</name>
    <name evidence="18" type="ORF">GQ61_08210</name>
</gene>
<dbReference type="GO" id="GO:0043137">
    <property type="term" value="P:DNA replication, removal of RNA primer"/>
    <property type="evidence" value="ECO:0007669"/>
    <property type="project" value="TreeGrafter"/>
</dbReference>
<dbReference type="PANTHER" id="PTHR10954:SF18">
    <property type="entry name" value="RIBONUCLEASE HII"/>
    <property type="match status" value="1"/>
</dbReference>
<evidence type="ECO:0000256" key="8">
    <source>
        <dbReference type="ARBA" id="ARBA00022490"/>
    </source>
</evidence>
<dbReference type="GO" id="GO:0032299">
    <property type="term" value="C:ribonuclease H2 complex"/>
    <property type="evidence" value="ECO:0007669"/>
    <property type="project" value="TreeGrafter"/>
</dbReference>
<evidence type="ECO:0000256" key="5">
    <source>
        <dbReference type="ARBA" id="ARBA00007383"/>
    </source>
</evidence>
<evidence type="ECO:0000256" key="6">
    <source>
        <dbReference type="ARBA" id="ARBA00012180"/>
    </source>
</evidence>
<evidence type="ECO:0000256" key="13">
    <source>
        <dbReference type="ARBA" id="ARBA00023211"/>
    </source>
</evidence>
<evidence type="ECO:0000256" key="11">
    <source>
        <dbReference type="ARBA" id="ARBA00022759"/>
    </source>
</evidence>
<dbReference type="GO" id="GO:0006298">
    <property type="term" value="P:mismatch repair"/>
    <property type="evidence" value="ECO:0007669"/>
    <property type="project" value="TreeGrafter"/>
</dbReference>
<dbReference type="GO" id="GO:0004523">
    <property type="term" value="F:RNA-DNA hybrid ribonuclease activity"/>
    <property type="evidence" value="ECO:0007669"/>
    <property type="project" value="UniProtKB-UniRule"/>
</dbReference>
<keyword evidence="8 14" id="KW-0963">Cytoplasm</keyword>
<evidence type="ECO:0000259" key="17">
    <source>
        <dbReference type="PROSITE" id="PS51975"/>
    </source>
</evidence>
<evidence type="ECO:0000256" key="10">
    <source>
        <dbReference type="ARBA" id="ARBA00022723"/>
    </source>
</evidence>
<dbReference type="Pfam" id="PF01351">
    <property type="entry name" value="RNase_HII"/>
    <property type="match status" value="1"/>
</dbReference>
<evidence type="ECO:0000313" key="18">
    <source>
        <dbReference type="EMBL" id="ARN85274.1"/>
    </source>
</evidence>
<feature type="binding site" evidence="14 15">
    <location>
        <position position="117"/>
    </location>
    <ligand>
        <name>a divalent metal cation</name>
        <dbReference type="ChEBI" id="CHEBI:60240"/>
    </ligand>
</feature>
<keyword evidence="11 14" id="KW-0255">Endonuclease</keyword>
<feature type="domain" description="RNase H type-2" evidence="17">
    <location>
        <begin position="12"/>
        <end position="208"/>
    </location>
</feature>
<feature type="binding site" evidence="14 15">
    <location>
        <position position="18"/>
    </location>
    <ligand>
        <name>a divalent metal cation</name>
        <dbReference type="ChEBI" id="CHEBI:60240"/>
    </ligand>
</feature>
<dbReference type="KEGG" id="naf:GQ61_08210"/>
<keyword evidence="19" id="KW-1185">Reference proteome</keyword>
<dbReference type="RefSeq" id="WP_085784823.1">
    <property type="nucleotide sequence ID" value="NZ_CP008743.1"/>
</dbReference>
<evidence type="ECO:0000256" key="3">
    <source>
        <dbReference type="ARBA" id="ARBA00004065"/>
    </source>
</evidence>
<sequence length="208" mass="23101">MPSFDLEEQYPGIVVGVDEAGRGPWAGPVVAAAMIIERNKFPKSLLHHINDSKALSQQKREKLFEALINLQGKACFFGIGQASVEEIDQYNILQATYLSMDRAVKALPTLPDVVLIDGRGQPKWSYKTLSVIKGDSLSYSIAAASIIAKVTRDHIMHDLARIHPEYGWKTNAGYGTELHQKALMAHGLTSHHRRSFRPIKDITSRVTP</sequence>
<dbReference type="STRING" id="1414854.GQ61_08210"/>
<dbReference type="Gene3D" id="3.30.420.10">
    <property type="entry name" value="Ribonuclease H-like superfamily/Ribonuclease H"/>
    <property type="match status" value="1"/>
</dbReference>
<dbReference type="PROSITE" id="PS51975">
    <property type="entry name" value="RNASE_H_2"/>
    <property type="match status" value="1"/>
</dbReference>
<evidence type="ECO:0000256" key="4">
    <source>
        <dbReference type="ARBA" id="ARBA00004496"/>
    </source>
</evidence>
<dbReference type="CDD" id="cd07182">
    <property type="entry name" value="RNase_HII_bacteria_HII_like"/>
    <property type="match status" value="1"/>
</dbReference>
<keyword evidence="9 14" id="KW-0540">Nuclease</keyword>
<dbReference type="InterPro" id="IPR036397">
    <property type="entry name" value="RNaseH_sf"/>
</dbReference>